<dbReference type="InterPro" id="IPR052713">
    <property type="entry name" value="FeoA"/>
</dbReference>
<dbReference type="SUPFAM" id="SSF50037">
    <property type="entry name" value="C-terminal domain of transcriptional repressors"/>
    <property type="match status" value="2"/>
</dbReference>
<sequence>MTTLRMGQAQQKYLITKVNGDRALTVRLGELGLNKGKLVTVISEAKNGSGLVIFIQGQRLALSEAMAAQIEVILLASSQQKQAVPLSQLAVHNSAVVVRLNGDQALRKRLMDMGLTRNTLVQIYHVAPLGDPLELQVRGYKLSIRKADAAQILVQEVSL</sequence>
<protein>
    <submittedName>
        <fullName evidence="3">Ferrous iron transporter A</fullName>
    </submittedName>
</protein>
<dbReference type="OrthoDB" id="9811076at2"/>
<evidence type="ECO:0000256" key="1">
    <source>
        <dbReference type="ARBA" id="ARBA00023004"/>
    </source>
</evidence>
<accession>A0A401IQQ6</accession>
<evidence type="ECO:0000259" key="2">
    <source>
        <dbReference type="SMART" id="SM00899"/>
    </source>
</evidence>
<comment type="caution">
    <text evidence="3">The sequence shown here is derived from an EMBL/GenBank/DDBJ whole genome shotgun (WGS) entry which is preliminary data.</text>
</comment>
<dbReference type="InterPro" id="IPR008988">
    <property type="entry name" value="Transcriptional_repressor_C"/>
</dbReference>
<dbReference type="InterPro" id="IPR038157">
    <property type="entry name" value="FeoA_core_dom"/>
</dbReference>
<reference evidence="3 4" key="1">
    <citation type="journal article" date="2019" name="Int. J. Syst. Evol. Microbiol.">
        <title>Lactobacillus salitolerans sp. nov., a novel lactic acid bacterium isolated from spent mushroom substrates.</title>
        <authorList>
            <person name="Tohno M."/>
            <person name="Tanizawa Y."/>
            <person name="Kojima Y."/>
            <person name="Sakamoto M."/>
            <person name="Nakamura Y."/>
            <person name="Ohkuma M."/>
            <person name="Kobayashi H."/>
        </authorList>
    </citation>
    <scope>NUCLEOTIDE SEQUENCE [LARGE SCALE GENOMIC DNA]</scope>
    <source>
        <strain evidence="3 4">YK43</strain>
    </source>
</reference>
<feature type="domain" description="Ferrous iron transporter FeoA-like" evidence="2">
    <location>
        <begin position="84"/>
        <end position="156"/>
    </location>
</feature>
<proteinExistence type="predicted"/>
<dbReference type="Pfam" id="PF04023">
    <property type="entry name" value="FeoA"/>
    <property type="match status" value="2"/>
</dbReference>
<dbReference type="AlphaFoldDB" id="A0A401IQQ6"/>
<dbReference type="Gene3D" id="2.30.30.90">
    <property type="match status" value="2"/>
</dbReference>
<dbReference type="RefSeq" id="WP_124974779.1">
    <property type="nucleotide sequence ID" value="NZ_BFFP01000003.1"/>
</dbReference>
<dbReference type="GO" id="GO:0046914">
    <property type="term" value="F:transition metal ion binding"/>
    <property type="evidence" value="ECO:0007669"/>
    <property type="project" value="InterPro"/>
</dbReference>
<organism evidence="3 4">
    <name type="scientific">Ligilactobacillus salitolerans</name>
    <dbReference type="NCBI Taxonomy" id="1808352"/>
    <lineage>
        <taxon>Bacteria</taxon>
        <taxon>Bacillati</taxon>
        <taxon>Bacillota</taxon>
        <taxon>Bacilli</taxon>
        <taxon>Lactobacillales</taxon>
        <taxon>Lactobacillaceae</taxon>
        <taxon>Ligilactobacillus</taxon>
    </lineage>
</organism>
<gene>
    <name evidence="3" type="primary">feoA</name>
    <name evidence="3" type="ORF">LFYK43_03380</name>
</gene>
<dbReference type="SMART" id="SM00899">
    <property type="entry name" value="FeoA"/>
    <property type="match status" value="2"/>
</dbReference>
<keyword evidence="1" id="KW-0408">Iron</keyword>
<evidence type="ECO:0000313" key="4">
    <source>
        <dbReference type="Proteomes" id="UP000286848"/>
    </source>
</evidence>
<feature type="domain" description="Ferrous iron transporter FeoA-like" evidence="2">
    <location>
        <begin position="2"/>
        <end position="74"/>
    </location>
</feature>
<dbReference type="PANTHER" id="PTHR42954">
    <property type="entry name" value="FE(2+) TRANSPORT PROTEIN A"/>
    <property type="match status" value="1"/>
</dbReference>
<dbReference type="InterPro" id="IPR007167">
    <property type="entry name" value="Fe-transptr_FeoA-like"/>
</dbReference>
<keyword evidence="4" id="KW-1185">Reference proteome</keyword>
<dbReference type="Proteomes" id="UP000286848">
    <property type="component" value="Unassembled WGS sequence"/>
</dbReference>
<evidence type="ECO:0000313" key="3">
    <source>
        <dbReference type="EMBL" id="GBG93879.1"/>
    </source>
</evidence>
<dbReference type="EMBL" id="BFFP01000003">
    <property type="protein sequence ID" value="GBG93879.1"/>
    <property type="molecule type" value="Genomic_DNA"/>
</dbReference>
<name>A0A401IQQ6_9LACO</name>
<dbReference type="PANTHER" id="PTHR42954:SF2">
    <property type="entry name" value="FE(2+) TRANSPORT PROTEIN A"/>
    <property type="match status" value="1"/>
</dbReference>